<dbReference type="Pfam" id="PF00923">
    <property type="entry name" value="TAL_FSA"/>
    <property type="match status" value="1"/>
</dbReference>
<organism evidence="4 5">
    <name type="scientific">Alicyclobacillus dauci</name>
    <dbReference type="NCBI Taxonomy" id="1475485"/>
    <lineage>
        <taxon>Bacteria</taxon>
        <taxon>Bacillati</taxon>
        <taxon>Bacillota</taxon>
        <taxon>Bacilli</taxon>
        <taxon>Bacillales</taxon>
        <taxon>Alicyclobacillaceae</taxon>
        <taxon>Alicyclobacillus</taxon>
    </lineage>
</organism>
<evidence type="ECO:0000256" key="3">
    <source>
        <dbReference type="ARBA" id="ARBA00023270"/>
    </source>
</evidence>
<dbReference type="Gene3D" id="3.20.20.70">
    <property type="entry name" value="Aldolase class I"/>
    <property type="match status" value="1"/>
</dbReference>
<protein>
    <submittedName>
        <fullName evidence="4">Fructose-6-phosphate aldolase</fullName>
    </submittedName>
</protein>
<dbReference type="EMBL" id="CP104064">
    <property type="protein sequence ID" value="WAH38890.1"/>
    <property type="molecule type" value="Genomic_DNA"/>
</dbReference>
<dbReference type="PROSITE" id="PS01054">
    <property type="entry name" value="TRANSALDOLASE_1"/>
    <property type="match status" value="1"/>
</dbReference>
<dbReference type="InterPro" id="IPR001585">
    <property type="entry name" value="TAL/FSA"/>
</dbReference>
<dbReference type="InterPro" id="IPR004731">
    <property type="entry name" value="Transaldolase_3B/F6P_aldolase"/>
</dbReference>
<dbReference type="InterPro" id="IPR013785">
    <property type="entry name" value="Aldolase_TIM"/>
</dbReference>
<dbReference type="RefSeq" id="WP_268046499.1">
    <property type="nucleotide sequence ID" value="NZ_CP104064.1"/>
</dbReference>
<keyword evidence="2" id="KW-0963">Cytoplasm</keyword>
<reference evidence="4" key="1">
    <citation type="submission" date="2022-08" db="EMBL/GenBank/DDBJ databases">
        <title>Alicyclobacillus dauci DSM2870, complete genome.</title>
        <authorList>
            <person name="Wang Q."/>
            <person name="Cai R."/>
            <person name="Wang Z."/>
        </authorList>
    </citation>
    <scope>NUCLEOTIDE SEQUENCE</scope>
    <source>
        <strain evidence="4">DSM 28700</strain>
    </source>
</reference>
<dbReference type="PANTHER" id="PTHR10683">
    <property type="entry name" value="TRANSALDOLASE"/>
    <property type="match status" value="1"/>
</dbReference>
<evidence type="ECO:0000313" key="5">
    <source>
        <dbReference type="Proteomes" id="UP001164803"/>
    </source>
</evidence>
<evidence type="ECO:0000256" key="2">
    <source>
        <dbReference type="ARBA" id="ARBA00022490"/>
    </source>
</evidence>
<dbReference type="SUPFAM" id="SSF51569">
    <property type="entry name" value="Aldolase"/>
    <property type="match status" value="1"/>
</dbReference>
<dbReference type="InterPro" id="IPR033919">
    <property type="entry name" value="TSA/FSA_arc/bac"/>
</dbReference>
<comment type="subcellular location">
    <subcellularLocation>
        <location evidence="1">Cytoplasm</location>
    </subcellularLocation>
</comment>
<evidence type="ECO:0000313" key="4">
    <source>
        <dbReference type="EMBL" id="WAH38890.1"/>
    </source>
</evidence>
<gene>
    <name evidence="4" type="primary">fsa</name>
    <name evidence="4" type="ORF">NZD86_10620</name>
</gene>
<dbReference type="InterPro" id="IPR018225">
    <property type="entry name" value="Transaldolase_AS"/>
</dbReference>
<dbReference type="PROSITE" id="PS00958">
    <property type="entry name" value="TRANSALDOLASE_2"/>
    <property type="match status" value="1"/>
</dbReference>
<name>A0ABY6Z831_9BACL</name>
<dbReference type="CDD" id="cd00956">
    <property type="entry name" value="Transaldolase_FSA"/>
    <property type="match status" value="1"/>
</dbReference>
<evidence type="ECO:0000256" key="1">
    <source>
        <dbReference type="ARBA" id="ARBA00004496"/>
    </source>
</evidence>
<keyword evidence="5" id="KW-1185">Reference proteome</keyword>
<sequence>MRIFVDTANFDDIKKAYDMGILAGVTTNPSLIAKETGVRYEDRLREIAEYCKGIESISAEVFGETAEEMVKEGLAFHEIADNITVKLPMTPEGLKACRQLTEKGITTNVTLVFTAAQALLAGRAGATYVSPFIGRLEDVAKGSGVELIGKIAEIFREHDIKTNILAASIRSVEHVEDAALAGANVGTMPYKVIEAMTKHPKTAEGLTTFAADAEKYRSNLKK</sequence>
<dbReference type="Proteomes" id="UP001164803">
    <property type="component" value="Chromosome"/>
</dbReference>
<proteinExistence type="predicted"/>
<dbReference type="PANTHER" id="PTHR10683:SF36">
    <property type="entry name" value="TRANSALDOLASE"/>
    <property type="match status" value="1"/>
</dbReference>
<accession>A0ABY6Z831</accession>
<dbReference type="NCBIfam" id="TIGR00875">
    <property type="entry name" value="fsa_talC_mipB"/>
    <property type="match status" value="1"/>
</dbReference>
<keyword evidence="3" id="KW-0704">Schiff base</keyword>